<feature type="chain" id="PRO_5040809974" evidence="3">
    <location>
        <begin position="25"/>
        <end position="432"/>
    </location>
</feature>
<reference evidence="5" key="2">
    <citation type="journal article" date="2023" name="IMA Fungus">
        <title>Comparative genomic study of the Penicillium genus elucidates a diverse pangenome and 15 lateral gene transfer events.</title>
        <authorList>
            <person name="Petersen C."/>
            <person name="Sorensen T."/>
            <person name="Nielsen M.R."/>
            <person name="Sondergaard T.E."/>
            <person name="Sorensen J.L."/>
            <person name="Fitzpatrick D.A."/>
            <person name="Frisvad J.C."/>
            <person name="Nielsen K.L."/>
        </authorList>
    </citation>
    <scope>NUCLEOTIDE SEQUENCE</scope>
    <source>
        <strain evidence="5">IBT 34128</strain>
    </source>
</reference>
<dbReference type="AlphaFoldDB" id="A0A9W9FSZ5"/>
<feature type="region of interest" description="Disordered" evidence="2">
    <location>
        <begin position="118"/>
        <end position="137"/>
    </location>
</feature>
<sequence>MHTFSQTLVALLSLQVLLFSLVWAAPAPSIASETSWEILDEEFDDPDSSTTLYSRADTASFESADLSLYDRDSDDDSIENAAELEPRTKPDDKIPPKAPIYSTWKVWQAWHEYYKRRNQNPPERRVPRGVPRGSLKSSMFKKNKPPLWEWTDGCGNKQTMVLGKTLGTGHFGTVYEGTLSDGSKVAAKQVSTNAGDMISGAQVEQVIRSNNVVQVVDYFQRKDGKGAFLLMPMVRGGDLFDKVKKWDAATRDNAFKQILNGVKAIHNPEAFPAANAIHRDLKLENVMIDGNTMKIADFDQAELTAVDGKLDRFNVGTPGYVAPEILYGKPYGKEVDIFSLGVMLMEMWEPWSSQDKRYKIWMALGAKRDDDHVGVDRTEVKNILKKIGKFTNIDGEVLNDDQLDLLSRVLCGPDRRIDIDEFISRFAAISRG</sequence>
<protein>
    <submittedName>
        <fullName evidence="5">Kinase-like domain-containing protein</fullName>
    </submittedName>
</protein>
<dbReference type="PANTHER" id="PTHR44167:SF24">
    <property type="entry name" value="SERINE_THREONINE-PROTEIN KINASE CHK2"/>
    <property type="match status" value="1"/>
</dbReference>
<dbReference type="GO" id="GO:0004674">
    <property type="term" value="F:protein serine/threonine kinase activity"/>
    <property type="evidence" value="ECO:0007669"/>
    <property type="project" value="TreeGrafter"/>
</dbReference>
<dbReference type="SMART" id="SM00220">
    <property type="entry name" value="S_TKc"/>
    <property type="match status" value="1"/>
</dbReference>
<keyword evidence="5" id="KW-0808">Transferase</keyword>
<name>A0A9W9FSZ5_9EURO</name>
<dbReference type="EMBL" id="JAPMSZ010000004">
    <property type="protein sequence ID" value="KAJ5105784.1"/>
    <property type="molecule type" value="Genomic_DNA"/>
</dbReference>
<organism evidence="5 6">
    <name type="scientific">Penicillium alfredii</name>
    <dbReference type="NCBI Taxonomy" id="1506179"/>
    <lineage>
        <taxon>Eukaryota</taxon>
        <taxon>Fungi</taxon>
        <taxon>Dikarya</taxon>
        <taxon>Ascomycota</taxon>
        <taxon>Pezizomycotina</taxon>
        <taxon>Eurotiomycetes</taxon>
        <taxon>Eurotiomycetidae</taxon>
        <taxon>Eurotiales</taxon>
        <taxon>Aspergillaceae</taxon>
        <taxon>Penicillium</taxon>
    </lineage>
</organism>
<evidence type="ECO:0000313" key="6">
    <source>
        <dbReference type="Proteomes" id="UP001141434"/>
    </source>
</evidence>
<dbReference type="SUPFAM" id="SSF56112">
    <property type="entry name" value="Protein kinase-like (PK-like)"/>
    <property type="match status" value="1"/>
</dbReference>
<evidence type="ECO:0000256" key="3">
    <source>
        <dbReference type="SAM" id="SignalP"/>
    </source>
</evidence>
<evidence type="ECO:0000256" key="1">
    <source>
        <dbReference type="PROSITE-ProRule" id="PRU10141"/>
    </source>
</evidence>
<dbReference type="RefSeq" id="XP_056514780.1">
    <property type="nucleotide sequence ID" value="XM_056653713.1"/>
</dbReference>
<feature type="domain" description="Protein kinase" evidence="4">
    <location>
        <begin position="160"/>
        <end position="429"/>
    </location>
</feature>
<keyword evidence="5" id="KW-0418">Kinase</keyword>
<proteinExistence type="predicted"/>
<dbReference type="GO" id="GO:0005634">
    <property type="term" value="C:nucleus"/>
    <property type="evidence" value="ECO:0007669"/>
    <property type="project" value="TreeGrafter"/>
</dbReference>
<dbReference type="PROSITE" id="PS00107">
    <property type="entry name" value="PROTEIN_KINASE_ATP"/>
    <property type="match status" value="1"/>
</dbReference>
<evidence type="ECO:0000256" key="2">
    <source>
        <dbReference type="SAM" id="MobiDB-lite"/>
    </source>
</evidence>
<dbReference type="GO" id="GO:0044773">
    <property type="term" value="P:mitotic DNA damage checkpoint signaling"/>
    <property type="evidence" value="ECO:0007669"/>
    <property type="project" value="TreeGrafter"/>
</dbReference>
<dbReference type="PROSITE" id="PS50011">
    <property type="entry name" value="PROTEIN_KINASE_DOM"/>
    <property type="match status" value="1"/>
</dbReference>
<feature type="signal peptide" evidence="3">
    <location>
        <begin position="1"/>
        <end position="24"/>
    </location>
</feature>
<dbReference type="GO" id="GO:0005737">
    <property type="term" value="C:cytoplasm"/>
    <property type="evidence" value="ECO:0007669"/>
    <property type="project" value="TreeGrafter"/>
</dbReference>
<dbReference type="Pfam" id="PF00069">
    <property type="entry name" value="Pkinase"/>
    <property type="match status" value="1"/>
</dbReference>
<comment type="caution">
    <text evidence="5">The sequence shown here is derived from an EMBL/GenBank/DDBJ whole genome shotgun (WGS) entry which is preliminary data.</text>
</comment>
<dbReference type="OrthoDB" id="4062651at2759"/>
<evidence type="ECO:0000313" key="5">
    <source>
        <dbReference type="EMBL" id="KAJ5105784.1"/>
    </source>
</evidence>
<dbReference type="Gene3D" id="1.10.510.10">
    <property type="entry name" value="Transferase(Phosphotransferase) domain 1"/>
    <property type="match status" value="1"/>
</dbReference>
<dbReference type="InterPro" id="IPR017441">
    <property type="entry name" value="Protein_kinase_ATP_BS"/>
</dbReference>
<dbReference type="PANTHER" id="PTHR44167">
    <property type="entry name" value="OVARIAN-SPECIFIC SERINE/THREONINE-PROTEIN KINASE LOK-RELATED"/>
    <property type="match status" value="1"/>
</dbReference>
<reference evidence="5" key="1">
    <citation type="submission" date="2022-11" db="EMBL/GenBank/DDBJ databases">
        <authorList>
            <person name="Petersen C."/>
        </authorList>
    </citation>
    <scope>NUCLEOTIDE SEQUENCE</scope>
    <source>
        <strain evidence="5">IBT 34128</strain>
    </source>
</reference>
<dbReference type="GeneID" id="81392881"/>
<keyword evidence="1" id="KW-0547">Nucleotide-binding</keyword>
<dbReference type="InterPro" id="IPR011009">
    <property type="entry name" value="Kinase-like_dom_sf"/>
</dbReference>
<dbReference type="GO" id="GO:0005524">
    <property type="term" value="F:ATP binding"/>
    <property type="evidence" value="ECO:0007669"/>
    <property type="project" value="UniProtKB-UniRule"/>
</dbReference>
<accession>A0A9W9FSZ5</accession>
<keyword evidence="1" id="KW-0067">ATP-binding</keyword>
<feature type="binding site" evidence="1">
    <location>
        <position position="188"/>
    </location>
    <ligand>
        <name>ATP</name>
        <dbReference type="ChEBI" id="CHEBI:30616"/>
    </ligand>
</feature>
<keyword evidence="3" id="KW-0732">Signal</keyword>
<dbReference type="Proteomes" id="UP001141434">
    <property type="component" value="Unassembled WGS sequence"/>
</dbReference>
<gene>
    <name evidence="5" type="ORF">NUU61_003131</name>
</gene>
<dbReference type="InterPro" id="IPR000719">
    <property type="entry name" value="Prot_kinase_dom"/>
</dbReference>
<keyword evidence="6" id="KW-1185">Reference proteome</keyword>
<evidence type="ECO:0000259" key="4">
    <source>
        <dbReference type="PROSITE" id="PS50011"/>
    </source>
</evidence>